<feature type="compositionally biased region" description="Basic and acidic residues" evidence="1">
    <location>
        <begin position="190"/>
        <end position="224"/>
    </location>
</feature>
<feature type="compositionally biased region" description="Basic and acidic residues" evidence="1">
    <location>
        <begin position="86"/>
        <end position="95"/>
    </location>
</feature>
<feature type="region of interest" description="Disordered" evidence="1">
    <location>
        <begin position="152"/>
        <end position="267"/>
    </location>
</feature>
<dbReference type="Proteomes" id="UP001491310">
    <property type="component" value="Unassembled WGS sequence"/>
</dbReference>
<comment type="caution">
    <text evidence="2">The sequence shown here is derived from an EMBL/GenBank/DDBJ whole genome shotgun (WGS) entry which is preliminary data.</text>
</comment>
<evidence type="ECO:0000256" key="1">
    <source>
        <dbReference type="SAM" id="MobiDB-lite"/>
    </source>
</evidence>
<organism evidence="2 3">
    <name type="scientific">Coccomyxa subellipsoidea</name>
    <dbReference type="NCBI Taxonomy" id="248742"/>
    <lineage>
        <taxon>Eukaryota</taxon>
        <taxon>Viridiplantae</taxon>
        <taxon>Chlorophyta</taxon>
        <taxon>core chlorophytes</taxon>
        <taxon>Trebouxiophyceae</taxon>
        <taxon>Trebouxiophyceae incertae sedis</taxon>
        <taxon>Coccomyxaceae</taxon>
        <taxon>Coccomyxa</taxon>
    </lineage>
</organism>
<reference evidence="2 3" key="1">
    <citation type="journal article" date="2024" name="Nat. Commun.">
        <title>Phylogenomics reveals the evolutionary origins of lichenization in chlorophyte algae.</title>
        <authorList>
            <person name="Puginier C."/>
            <person name="Libourel C."/>
            <person name="Otte J."/>
            <person name="Skaloud P."/>
            <person name="Haon M."/>
            <person name="Grisel S."/>
            <person name="Petersen M."/>
            <person name="Berrin J.G."/>
            <person name="Delaux P.M."/>
            <person name="Dal Grande F."/>
            <person name="Keller J."/>
        </authorList>
    </citation>
    <scope>NUCLEOTIDE SEQUENCE [LARGE SCALE GENOMIC DNA]</scope>
    <source>
        <strain evidence="2 3">SAG 216-7</strain>
    </source>
</reference>
<feature type="region of interest" description="Disordered" evidence="1">
    <location>
        <begin position="36"/>
        <end position="124"/>
    </location>
</feature>
<keyword evidence="3" id="KW-1185">Reference proteome</keyword>
<dbReference type="EMBL" id="JALJOT010000002">
    <property type="protein sequence ID" value="KAK9917695.1"/>
    <property type="molecule type" value="Genomic_DNA"/>
</dbReference>
<feature type="compositionally biased region" description="Low complexity" evidence="1">
    <location>
        <begin position="229"/>
        <end position="239"/>
    </location>
</feature>
<evidence type="ECO:0000313" key="3">
    <source>
        <dbReference type="Proteomes" id="UP001491310"/>
    </source>
</evidence>
<proteinExistence type="predicted"/>
<accession>A0ABR2Z209</accession>
<gene>
    <name evidence="2" type="ORF">WJX75_007271</name>
</gene>
<sequence length="267" mass="29805">MLRSGTGALIRLHASLISRPSTYEQVLRPWESSARWMASPAESTPKESHESDSNVTQGPVKEDFIDTPLPGVSEEARSGKKSWPHQGDKELREDLDIPDEGETISKTPGYKPHTDPKATPDLSGKRSYHVFSAARMALSHRVRGMHSGDLFLAEKHPDDKHGEELKHADKNPDDPQHGFLPGNFDYLPNETEREDVMDPSRLQDPDKQMERRRAKDPEYFDRVHGGNPAQAREAAAEEASSNMHKERRKSGDEIFAGDAAGRPNIGT</sequence>
<protein>
    <submittedName>
        <fullName evidence="2">Uncharacterized protein</fullName>
    </submittedName>
</protein>
<evidence type="ECO:0000313" key="2">
    <source>
        <dbReference type="EMBL" id="KAK9917695.1"/>
    </source>
</evidence>
<feature type="compositionally biased region" description="Basic and acidic residues" evidence="1">
    <location>
        <begin position="152"/>
        <end position="176"/>
    </location>
</feature>
<name>A0ABR2Z209_9CHLO</name>